<dbReference type="STRING" id="623280.SAMN05660226_03584"/>
<dbReference type="RefSeq" id="WP_079718219.1">
    <property type="nucleotide sequence ID" value="NZ_FUYS01000011.1"/>
</dbReference>
<dbReference type="OrthoDB" id="675330at2"/>
<sequence>MTVIKQLNLIAITLLLSVTSLTAQESRAQRFERIEAEKIAFITKELNLTPQEAQKFFPVYNQYYKEISTLKHERRGGSLKGQQNLQSQRLPGNTLNPNNHDVLAFDAKELELKKIYRKRFASVVGEARASRFFEVEEEFRNYLLRELQYRRRDKEHE</sequence>
<gene>
    <name evidence="3" type="ORF">SAMN05660226_03584</name>
</gene>
<dbReference type="Proteomes" id="UP000190541">
    <property type="component" value="Unassembled WGS sequence"/>
</dbReference>
<keyword evidence="2" id="KW-0732">Signal</keyword>
<feature type="chain" id="PRO_5013001785" evidence="2">
    <location>
        <begin position="24"/>
        <end position="157"/>
    </location>
</feature>
<name>A0A1T5EUZ0_9SPHI</name>
<evidence type="ECO:0000313" key="4">
    <source>
        <dbReference type="Proteomes" id="UP000190541"/>
    </source>
</evidence>
<reference evidence="3 4" key="1">
    <citation type="submission" date="2017-02" db="EMBL/GenBank/DDBJ databases">
        <authorList>
            <person name="Peterson S.W."/>
        </authorList>
    </citation>
    <scope>NUCLEOTIDE SEQUENCE [LARGE SCALE GENOMIC DNA]</scope>
    <source>
        <strain evidence="3 4">DSM 22899</strain>
    </source>
</reference>
<dbReference type="AlphaFoldDB" id="A0A1T5EUZ0"/>
<accession>A0A1T5EUZ0</accession>
<proteinExistence type="predicted"/>
<protein>
    <submittedName>
        <fullName evidence="3">Uncharacterized protein</fullName>
    </submittedName>
</protein>
<evidence type="ECO:0000313" key="3">
    <source>
        <dbReference type="EMBL" id="SKB87765.1"/>
    </source>
</evidence>
<feature type="signal peptide" evidence="2">
    <location>
        <begin position="1"/>
        <end position="23"/>
    </location>
</feature>
<evidence type="ECO:0000256" key="2">
    <source>
        <dbReference type="SAM" id="SignalP"/>
    </source>
</evidence>
<dbReference type="EMBL" id="FUYS01000011">
    <property type="protein sequence ID" value="SKB87765.1"/>
    <property type="molecule type" value="Genomic_DNA"/>
</dbReference>
<evidence type="ECO:0000256" key="1">
    <source>
        <dbReference type="SAM" id="MobiDB-lite"/>
    </source>
</evidence>
<feature type="region of interest" description="Disordered" evidence="1">
    <location>
        <begin position="74"/>
        <end position="93"/>
    </location>
</feature>
<keyword evidence="4" id="KW-1185">Reference proteome</keyword>
<feature type="compositionally biased region" description="Polar residues" evidence="1">
    <location>
        <begin position="80"/>
        <end position="93"/>
    </location>
</feature>
<organism evidence="3 4">
    <name type="scientific">Parapedobacter luteus</name>
    <dbReference type="NCBI Taxonomy" id="623280"/>
    <lineage>
        <taxon>Bacteria</taxon>
        <taxon>Pseudomonadati</taxon>
        <taxon>Bacteroidota</taxon>
        <taxon>Sphingobacteriia</taxon>
        <taxon>Sphingobacteriales</taxon>
        <taxon>Sphingobacteriaceae</taxon>
        <taxon>Parapedobacter</taxon>
    </lineage>
</organism>